<dbReference type="InterPro" id="IPR014746">
    <property type="entry name" value="Gln_synth/guanido_kin_cat_dom"/>
</dbReference>
<dbReference type="PROSITE" id="PS51987">
    <property type="entry name" value="GS_CATALYTIC"/>
    <property type="match status" value="1"/>
</dbReference>
<feature type="binding site" evidence="6">
    <location>
        <position position="328"/>
    </location>
    <ligand>
        <name>L-glutamate</name>
        <dbReference type="ChEBI" id="CHEBI:29985"/>
    </ligand>
</feature>
<dbReference type="FunFam" id="3.30.590.10:FF:000001">
    <property type="entry name" value="Glutamine synthetase"/>
    <property type="match status" value="1"/>
</dbReference>
<evidence type="ECO:0000256" key="2">
    <source>
        <dbReference type="ARBA" id="ARBA00009897"/>
    </source>
</evidence>
<dbReference type="GO" id="GO:0005524">
    <property type="term" value="F:ATP binding"/>
    <property type="evidence" value="ECO:0007669"/>
    <property type="project" value="UniProtKB-KW"/>
</dbReference>
<dbReference type="InterPro" id="IPR008146">
    <property type="entry name" value="Gln_synth_cat_dom"/>
</dbReference>
<dbReference type="OrthoDB" id="9807095at2"/>
<dbReference type="EMBL" id="LR217715">
    <property type="protein sequence ID" value="VFP83224.1"/>
    <property type="molecule type" value="Genomic_DNA"/>
</dbReference>
<dbReference type="NCBIfam" id="NF007006">
    <property type="entry name" value="PRK09469.1"/>
    <property type="match status" value="1"/>
</dbReference>
<dbReference type="FunFam" id="3.10.20.70:FF:000001">
    <property type="entry name" value="Glutamine synthetase"/>
    <property type="match status" value="1"/>
</dbReference>
<name>A0A451DA93_9GAMM</name>
<feature type="binding site" evidence="8">
    <location>
        <position position="213"/>
    </location>
    <ligand>
        <name>Mg(2+)</name>
        <dbReference type="ChEBI" id="CHEBI:18420"/>
        <label>1</label>
    </ligand>
</feature>
<dbReference type="PROSITE" id="PS00180">
    <property type="entry name" value="GLNA_1"/>
    <property type="match status" value="1"/>
</dbReference>
<dbReference type="InterPro" id="IPR004809">
    <property type="entry name" value="Gln_synth_I"/>
</dbReference>
<dbReference type="GO" id="GO:0004356">
    <property type="term" value="F:glutamine synthetase activity"/>
    <property type="evidence" value="ECO:0007669"/>
    <property type="project" value="UniProtKB-EC"/>
</dbReference>
<evidence type="ECO:0000259" key="13">
    <source>
        <dbReference type="PROSITE" id="PS51986"/>
    </source>
</evidence>
<feature type="binding site" evidence="8">
    <location>
        <position position="358"/>
    </location>
    <ligand>
        <name>Mg(2+)</name>
        <dbReference type="ChEBI" id="CHEBI:18420"/>
        <label>1</label>
    </ligand>
</feature>
<dbReference type="Gene3D" id="3.10.20.70">
    <property type="entry name" value="Glutamine synthetase, N-terminal domain"/>
    <property type="match status" value="1"/>
</dbReference>
<dbReference type="PROSITE" id="PS51986">
    <property type="entry name" value="GS_BETA_GRASP"/>
    <property type="match status" value="1"/>
</dbReference>
<evidence type="ECO:0000256" key="8">
    <source>
        <dbReference type="PIRSR" id="PIRSR604809-3"/>
    </source>
</evidence>
<dbReference type="GO" id="GO:0016020">
    <property type="term" value="C:membrane"/>
    <property type="evidence" value="ECO:0007669"/>
    <property type="project" value="TreeGrafter"/>
</dbReference>
<dbReference type="GO" id="GO:0019740">
    <property type="term" value="P:nitrogen utilization"/>
    <property type="evidence" value="ECO:0007669"/>
    <property type="project" value="TreeGrafter"/>
</dbReference>
<dbReference type="Pfam" id="PF03951">
    <property type="entry name" value="Gln-synt_N"/>
    <property type="match status" value="1"/>
</dbReference>
<dbReference type="InterPro" id="IPR027302">
    <property type="entry name" value="Gln_synth_N_conserv_site"/>
</dbReference>
<evidence type="ECO:0000256" key="6">
    <source>
        <dbReference type="PIRSR" id="PIRSR604809-1"/>
    </source>
</evidence>
<evidence type="ECO:0000256" key="12">
    <source>
        <dbReference type="RuleBase" id="RU004356"/>
    </source>
</evidence>
<feature type="domain" description="GS beta-grasp" evidence="13">
    <location>
        <begin position="13"/>
        <end position="97"/>
    </location>
</feature>
<dbReference type="PANTHER" id="PTHR43407">
    <property type="entry name" value="GLUTAMINE SYNTHETASE"/>
    <property type="match status" value="1"/>
</dbReference>
<dbReference type="GO" id="GO:0006542">
    <property type="term" value="P:glutamine biosynthetic process"/>
    <property type="evidence" value="ECO:0007669"/>
    <property type="project" value="InterPro"/>
</dbReference>
<evidence type="ECO:0000256" key="7">
    <source>
        <dbReference type="PIRSR" id="PIRSR604809-2"/>
    </source>
</evidence>
<dbReference type="InterPro" id="IPR036651">
    <property type="entry name" value="Gln_synt_N_sf"/>
</dbReference>
<keyword evidence="8" id="KW-0479">Metal-binding</keyword>
<dbReference type="GO" id="GO:0005737">
    <property type="term" value="C:cytoplasm"/>
    <property type="evidence" value="ECO:0007669"/>
    <property type="project" value="TreeGrafter"/>
</dbReference>
<dbReference type="SUPFAM" id="SSF54368">
    <property type="entry name" value="Glutamine synthetase, N-terminal domain"/>
    <property type="match status" value="1"/>
</dbReference>
<feature type="domain" description="GS catalytic" evidence="14">
    <location>
        <begin position="105"/>
        <end position="469"/>
    </location>
</feature>
<dbReference type="Gene3D" id="3.30.590.10">
    <property type="entry name" value="Glutamine synthetase/guanido kinase, catalytic domain"/>
    <property type="match status" value="1"/>
</dbReference>
<dbReference type="SMART" id="SM01230">
    <property type="entry name" value="Gln-synt_C"/>
    <property type="match status" value="1"/>
</dbReference>
<evidence type="ECO:0000256" key="10">
    <source>
        <dbReference type="PROSITE-ProRule" id="PRU01330"/>
    </source>
</evidence>
<feature type="binding site" evidence="7">
    <location>
        <position position="340"/>
    </location>
    <ligand>
        <name>ATP</name>
        <dbReference type="ChEBI" id="CHEBI:30616"/>
    </ligand>
</feature>
<evidence type="ECO:0000256" key="1">
    <source>
        <dbReference type="ARBA" id="ARBA00003117"/>
    </source>
</evidence>
<feature type="binding site" evidence="7">
    <location>
        <begin position="272"/>
        <end position="274"/>
    </location>
    <ligand>
        <name>ATP</name>
        <dbReference type="ChEBI" id="CHEBI:30616"/>
    </ligand>
</feature>
<comment type="catalytic activity">
    <reaction evidence="5 12">
        <text>L-glutamate + NH4(+) + ATP = L-glutamine + ADP + phosphate + H(+)</text>
        <dbReference type="Rhea" id="RHEA:16169"/>
        <dbReference type="ChEBI" id="CHEBI:15378"/>
        <dbReference type="ChEBI" id="CHEBI:28938"/>
        <dbReference type="ChEBI" id="CHEBI:29985"/>
        <dbReference type="ChEBI" id="CHEBI:30616"/>
        <dbReference type="ChEBI" id="CHEBI:43474"/>
        <dbReference type="ChEBI" id="CHEBI:58359"/>
        <dbReference type="ChEBI" id="CHEBI:456216"/>
        <dbReference type="EC" id="6.3.1.2"/>
    </reaction>
</comment>
<feature type="binding site" evidence="6">
    <location>
        <position position="340"/>
    </location>
    <ligand>
        <name>L-glutamate</name>
        <dbReference type="ChEBI" id="CHEBI:29985"/>
    </ligand>
</feature>
<dbReference type="GO" id="GO:0046872">
    <property type="term" value="F:metal ion binding"/>
    <property type="evidence" value="ECO:0007669"/>
    <property type="project" value="UniProtKB-KW"/>
</dbReference>
<dbReference type="AlphaFoldDB" id="A0A451DA93"/>
<keyword evidence="9" id="KW-0597">Phosphoprotein</keyword>
<evidence type="ECO:0000256" key="4">
    <source>
        <dbReference type="ARBA" id="ARBA00021364"/>
    </source>
</evidence>
<comment type="similarity">
    <text evidence="2 10 11">Belongs to the glutamine synthetase family.</text>
</comment>
<evidence type="ECO:0000256" key="11">
    <source>
        <dbReference type="RuleBase" id="RU000384"/>
    </source>
</evidence>
<reference evidence="15 16" key="1">
    <citation type="submission" date="2019-02" db="EMBL/GenBank/DDBJ databases">
        <authorList>
            <person name="Manzano-Marin A."/>
            <person name="Manzano-Marin A."/>
        </authorList>
    </citation>
    <scope>NUCLEOTIDE SEQUENCE [LARGE SCALE GENOMIC DNA]</scope>
    <source>
        <strain evidence="15 16">ErCikochiana</strain>
    </source>
</reference>
<dbReference type="InterPro" id="IPR008147">
    <property type="entry name" value="Gln_synt_N"/>
</dbReference>
<sequence>MSAEYVLSMIQDHQVKFVDLRFTDTKGKEQHMTIPAPRVNKDLLQEGKMFDGSSISGWKDINESDMILMPDTITAVLDPFFLDSTLILRCDILEPNTMQGYDRDPRSISKRAEDFLKNSGIADTVFFGPEPEFFLFDDIRFEHNAAGSHVAIDDIEAFWNTGKKYLSGNKGHRPGLKGGYFPVPPVDSSQDIRSTMCLMMENMGLVVEAHHHEVASAGQNEIATRFNTMTKKADELQIYKYVVHNVANSYGKTATFMPKPICGDNGSGMHCHMSLYKNNMNMFSGDKYGGLSETALFYIGGIIKHAKAINALSNPTTNSYKRLVPGYEAPVILAYSSRNRSASVRIPVVGNPQACRIEVRFPDPAANPYLCFSTMLMAGLDGIMNKTHPGEAIDSNLYKLPLSEEVIMPKVASSLDEALAALHKDHAFLTRGGVFTDNAIEAYIKLRRAEMEHVYRTPHPVEFELYYSV</sequence>
<evidence type="ECO:0000313" key="16">
    <source>
        <dbReference type="Proteomes" id="UP000294368"/>
    </source>
</evidence>
<feature type="binding site" evidence="8">
    <location>
        <position position="132"/>
    </location>
    <ligand>
        <name>Mg(2+)</name>
        <dbReference type="ChEBI" id="CHEBI:18420"/>
        <label>1</label>
    </ligand>
</feature>
<dbReference type="InterPro" id="IPR027303">
    <property type="entry name" value="Gln_synth_gly_rich_site"/>
</dbReference>
<feature type="binding site" evidence="8">
    <location>
        <position position="130"/>
    </location>
    <ligand>
        <name>Mg(2+)</name>
        <dbReference type="ChEBI" id="CHEBI:18420"/>
        <label>1</label>
    </ligand>
</feature>
<dbReference type="PANTHER" id="PTHR43407:SF2">
    <property type="entry name" value="GLUTAMINE SYNTHETASE"/>
    <property type="match status" value="1"/>
</dbReference>
<dbReference type="Proteomes" id="UP000294368">
    <property type="component" value="Chromosome"/>
</dbReference>
<dbReference type="EC" id="6.3.1.2" evidence="3 12"/>
<evidence type="ECO:0000256" key="3">
    <source>
        <dbReference type="ARBA" id="ARBA00012937"/>
    </source>
</evidence>
<evidence type="ECO:0000256" key="9">
    <source>
        <dbReference type="PIRSR" id="PIRSR604809-50"/>
    </source>
</evidence>
<comment type="function">
    <text evidence="1">Catalyzes the ATP-dependent biosynthesis of glutamine from glutamate and ammonia.</text>
</comment>
<gene>
    <name evidence="15" type="primary">glnA</name>
    <name evidence="15" type="ORF">ERCIKOCA2762_468</name>
</gene>
<comment type="cofactor">
    <cofactor evidence="8">
        <name>Mg(2+)</name>
        <dbReference type="ChEBI" id="CHEBI:18420"/>
    </cofactor>
    <text evidence="8">Binds 2 Mg(2+) ions per subunit.</text>
</comment>
<evidence type="ECO:0000259" key="14">
    <source>
        <dbReference type="PROSITE" id="PS51987"/>
    </source>
</evidence>
<protein>
    <recommendedName>
        <fullName evidence="4 12">Glutamine synthetase</fullName>
        <ecNumber evidence="3 12">6.3.1.2</ecNumber>
    </recommendedName>
</protein>
<feature type="binding site" evidence="6">
    <location>
        <position position="360"/>
    </location>
    <ligand>
        <name>L-glutamate</name>
        <dbReference type="ChEBI" id="CHEBI:29985"/>
    </ligand>
</feature>
<feature type="modified residue" description="O-AMP-tyrosine" evidence="9">
    <location>
        <position position="398"/>
    </location>
</feature>
<dbReference type="SUPFAM" id="SSF55931">
    <property type="entry name" value="Glutamine synthetase/guanido kinase"/>
    <property type="match status" value="1"/>
</dbReference>
<dbReference type="RefSeq" id="WP_157988583.1">
    <property type="nucleotide sequence ID" value="NZ_LR217715.1"/>
</dbReference>
<keyword evidence="8" id="KW-0460">Magnesium</keyword>
<keyword evidence="7 12" id="KW-0067">ATP-binding</keyword>
<proteinExistence type="inferred from homology"/>
<organism evidence="15 16">
    <name type="scientific">Candidatus Erwinia haradaeae</name>
    <dbReference type="NCBI Taxonomy" id="1922217"/>
    <lineage>
        <taxon>Bacteria</taxon>
        <taxon>Pseudomonadati</taxon>
        <taxon>Pseudomonadota</taxon>
        <taxon>Gammaproteobacteria</taxon>
        <taxon>Enterobacterales</taxon>
        <taxon>Erwiniaceae</taxon>
        <taxon>Erwinia</taxon>
    </lineage>
</organism>
<feature type="binding site" evidence="7">
    <location>
        <position position="208"/>
    </location>
    <ligand>
        <name>ATP</name>
        <dbReference type="ChEBI" id="CHEBI:30616"/>
    </ligand>
</feature>
<accession>A0A451DA93</accession>
<feature type="binding site" evidence="6">
    <location>
        <begin position="265"/>
        <end position="266"/>
    </location>
    <ligand>
        <name>L-glutamate</name>
        <dbReference type="ChEBI" id="CHEBI:29985"/>
    </ligand>
</feature>
<evidence type="ECO:0000256" key="5">
    <source>
        <dbReference type="ARBA" id="ARBA00049436"/>
    </source>
</evidence>
<feature type="binding site" evidence="8">
    <location>
        <position position="221"/>
    </location>
    <ligand>
        <name>Mg(2+)</name>
        <dbReference type="ChEBI" id="CHEBI:18420"/>
        <label>1</label>
    </ligand>
</feature>
<dbReference type="PROSITE" id="PS00181">
    <property type="entry name" value="GLNA_ATP"/>
    <property type="match status" value="1"/>
</dbReference>
<feature type="binding site" evidence="6">
    <location>
        <position position="322"/>
    </location>
    <ligand>
        <name>L-glutamate</name>
        <dbReference type="ChEBI" id="CHEBI:29985"/>
    </ligand>
</feature>
<feature type="binding site" evidence="8">
    <location>
        <position position="270"/>
    </location>
    <ligand>
        <name>Mg(2+)</name>
        <dbReference type="ChEBI" id="CHEBI:18420"/>
        <label>1</label>
    </ligand>
</feature>
<evidence type="ECO:0000313" key="15">
    <source>
        <dbReference type="EMBL" id="VFP83224.1"/>
    </source>
</evidence>
<dbReference type="Pfam" id="PF00120">
    <property type="entry name" value="Gln-synt_C"/>
    <property type="match status" value="1"/>
</dbReference>
<dbReference type="NCBIfam" id="TIGR00653">
    <property type="entry name" value="GlnA"/>
    <property type="match status" value="1"/>
</dbReference>
<keyword evidence="12 15" id="KW-0436">Ligase</keyword>
<keyword evidence="7 12" id="KW-0547">Nucleotide-binding</keyword>